<dbReference type="InterPro" id="IPR042506">
    <property type="entry name" value="IQCC"/>
</dbReference>
<evidence type="ECO:0000313" key="3">
    <source>
        <dbReference type="RefSeq" id="XP_012688483.2"/>
    </source>
</evidence>
<dbReference type="PANTHER" id="PTHR16049:SF8">
    <property type="entry name" value="IQ DOMAIN-CONTAINING PROTEIN C"/>
    <property type="match status" value="1"/>
</dbReference>
<feature type="region of interest" description="Disordered" evidence="1">
    <location>
        <begin position="134"/>
        <end position="210"/>
    </location>
</feature>
<sequence length="291" mass="32750">MSMGIETFYHLQPLCQANSYSGPVDGDSVPLVVYPLPRNTRKLATVASSVTNVHEPMDKREWLQKVTGFQACCRGYLVRKTIKCARDEYEDIAKEIEGDLNDLHWRGAVIQIPAFSEVNISFWGHDRHVKVRSYTQPDREAADERKPTHIEVIVPERDTVPSDSTEGVSSLLEKETSSLLVKETSSLSDRGGESEPCQGEAREQGHTKSIEDTTAALSRLGLDPSILERSSLRRSLDKDPPRTREEARMLRNKLAMELLWIQQAIASRKKYLTLRNNLEDGTRQSSAAASR</sequence>
<protein>
    <submittedName>
        <fullName evidence="3">IQ domain-containing protein C</fullName>
    </submittedName>
</protein>
<gene>
    <name evidence="3" type="primary">iqcc</name>
</gene>
<dbReference type="KEGG" id="char:122128496"/>
<dbReference type="PANTHER" id="PTHR16049">
    <property type="entry name" value="IQ DOMAIN-CONTAINING PROTEIN C"/>
    <property type="match status" value="1"/>
</dbReference>
<feature type="compositionally biased region" description="Basic and acidic residues" evidence="1">
    <location>
        <begin position="200"/>
        <end position="210"/>
    </location>
</feature>
<dbReference type="OrthoDB" id="6161953at2759"/>
<dbReference type="RefSeq" id="XP_012688483.2">
    <property type="nucleotide sequence ID" value="XM_012833029.3"/>
</dbReference>
<feature type="compositionally biased region" description="Basic and acidic residues" evidence="1">
    <location>
        <begin position="137"/>
        <end position="160"/>
    </location>
</feature>
<dbReference type="GeneID" id="122128496"/>
<proteinExistence type="predicted"/>
<dbReference type="Proteomes" id="UP000515152">
    <property type="component" value="Chromosome 14"/>
</dbReference>
<keyword evidence="2" id="KW-1185">Reference proteome</keyword>
<dbReference type="CTD" id="55721"/>
<evidence type="ECO:0000256" key="1">
    <source>
        <dbReference type="SAM" id="MobiDB-lite"/>
    </source>
</evidence>
<name>A0A6P3W3G5_CLUHA</name>
<dbReference type="AlphaFoldDB" id="A0A6P3W3G5"/>
<organism evidence="2 3">
    <name type="scientific">Clupea harengus</name>
    <name type="common">Atlantic herring</name>
    <dbReference type="NCBI Taxonomy" id="7950"/>
    <lineage>
        <taxon>Eukaryota</taxon>
        <taxon>Metazoa</taxon>
        <taxon>Chordata</taxon>
        <taxon>Craniata</taxon>
        <taxon>Vertebrata</taxon>
        <taxon>Euteleostomi</taxon>
        <taxon>Actinopterygii</taxon>
        <taxon>Neopterygii</taxon>
        <taxon>Teleostei</taxon>
        <taxon>Clupei</taxon>
        <taxon>Clupeiformes</taxon>
        <taxon>Clupeoidei</taxon>
        <taxon>Clupeidae</taxon>
        <taxon>Clupea</taxon>
    </lineage>
</organism>
<reference evidence="3" key="1">
    <citation type="submission" date="2025-08" db="UniProtKB">
        <authorList>
            <consortium name="RefSeq"/>
        </authorList>
    </citation>
    <scope>IDENTIFICATION</scope>
</reference>
<evidence type="ECO:0000313" key="2">
    <source>
        <dbReference type="Proteomes" id="UP000515152"/>
    </source>
</evidence>
<accession>A0A6P3W3G5</accession>
<dbReference type="PROSITE" id="PS50096">
    <property type="entry name" value="IQ"/>
    <property type="match status" value="1"/>
</dbReference>